<evidence type="ECO:0000259" key="1">
    <source>
        <dbReference type="PROSITE" id="PS51833"/>
    </source>
</evidence>
<evidence type="ECO:0000313" key="3">
    <source>
        <dbReference type="Proteomes" id="UP000199556"/>
    </source>
</evidence>
<reference evidence="2 3" key="1">
    <citation type="submission" date="2016-10" db="EMBL/GenBank/DDBJ databases">
        <authorList>
            <person name="de Groot N.N."/>
        </authorList>
    </citation>
    <scope>NUCLEOTIDE SEQUENCE [LARGE SCALE GENOMIC DNA]</scope>
    <source>
        <strain evidence="2 3">DSM 4180</strain>
    </source>
</reference>
<dbReference type="Proteomes" id="UP000199556">
    <property type="component" value="Unassembled WGS sequence"/>
</dbReference>
<sequence>MDNDRLEAWVQELEGVDLPLLPGTPSLFAAVAEDETLSMRAVGRLVQRDPGLALGLIRMANQIPHRHFRNSVVSLDEAVIMLGLRCVLERVRERPRVDQVLPPAAAERYRSTAARCVFAGLLAEAWGELRHDMIPSEVGLAGLLYGLGELLFAVHDERRIARYQELMRRGDVLPHEAEYVALDVSLEAVGHRLAVRWGLPAMVQECTCPANARHPRALGVMLAAELARDALEGWTRPEAGMRLQQAAEYLECGPEELIGQINVATEDFNRYAELYAMDPLDGLDPESPPASICAVRPPGLCLAPRRDSLGRARERLAAGTVEDREVVLDALMDGLHRGLGLNRVVFARLDENGERLEAERVEGADHEPEFGRFQVDLKGDHLVTVVMQRPSAFWLHDGNREDIWPRVPEALRHLIGVRAFLMHSVFAGERAEGLVYADRRSQHCVLDAPTAGEFKALVALAARELTRLAGRAGG</sequence>
<dbReference type="InterPro" id="IPR029016">
    <property type="entry name" value="GAF-like_dom_sf"/>
</dbReference>
<dbReference type="PROSITE" id="PS51833">
    <property type="entry name" value="HDOD"/>
    <property type="match status" value="1"/>
</dbReference>
<gene>
    <name evidence="2" type="ORF">SAMN05421721_10986</name>
</gene>
<dbReference type="STRING" id="195064.SAMN05421721_10986"/>
<dbReference type="SUPFAM" id="SSF55781">
    <property type="entry name" value="GAF domain-like"/>
    <property type="match status" value="1"/>
</dbReference>
<dbReference type="Pfam" id="PF08668">
    <property type="entry name" value="HDOD"/>
    <property type="match status" value="1"/>
</dbReference>
<dbReference type="PANTHER" id="PTHR33525">
    <property type="match status" value="1"/>
</dbReference>
<name>A0A1I4RTT3_ECTMO</name>
<protein>
    <submittedName>
        <fullName evidence="2">HD-like signal output (HDOD) domain, no enzymatic activity</fullName>
    </submittedName>
</protein>
<dbReference type="Gene3D" id="3.30.450.40">
    <property type="match status" value="1"/>
</dbReference>
<feature type="domain" description="HDOD" evidence="1">
    <location>
        <begin position="18"/>
        <end position="213"/>
    </location>
</feature>
<dbReference type="AlphaFoldDB" id="A0A1I4RTT3"/>
<dbReference type="PANTHER" id="PTHR33525:SF3">
    <property type="entry name" value="RIBONUCLEASE Y"/>
    <property type="match status" value="1"/>
</dbReference>
<proteinExistence type="predicted"/>
<keyword evidence="3" id="KW-1185">Reference proteome</keyword>
<evidence type="ECO:0000313" key="2">
    <source>
        <dbReference type="EMBL" id="SFM55413.1"/>
    </source>
</evidence>
<organism evidence="2 3">
    <name type="scientific">Ectothiorhodospira mobilis</name>
    <dbReference type="NCBI Taxonomy" id="195064"/>
    <lineage>
        <taxon>Bacteria</taxon>
        <taxon>Pseudomonadati</taxon>
        <taxon>Pseudomonadota</taxon>
        <taxon>Gammaproteobacteria</taxon>
        <taxon>Chromatiales</taxon>
        <taxon>Ectothiorhodospiraceae</taxon>
        <taxon>Ectothiorhodospira</taxon>
    </lineage>
</organism>
<dbReference type="InterPro" id="IPR013976">
    <property type="entry name" value="HDOD"/>
</dbReference>
<dbReference type="RefSeq" id="WP_090485723.1">
    <property type="nucleotide sequence ID" value="NZ_FOUO01000009.1"/>
</dbReference>
<dbReference type="Gene3D" id="1.10.3210.10">
    <property type="entry name" value="Hypothetical protein af1432"/>
    <property type="match status" value="1"/>
</dbReference>
<accession>A0A1I4RTT3</accession>
<dbReference type="EMBL" id="FOUO01000009">
    <property type="protein sequence ID" value="SFM55413.1"/>
    <property type="molecule type" value="Genomic_DNA"/>
</dbReference>
<dbReference type="OrthoDB" id="9126875at2"/>
<dbReference type="InterPro" id="IPR052340">
    <property type="entry name" value="RNase_Y/CdgJ"/>
</dbReference>
<dbReference type="SUPFAM" id="SSF109604">
    <property type="entry name" value="HD-domain/PDEase-like"/>
    <property type="match status" value="1"/>
</dbReference>